<evidence type="ECO:0000259" key="1">
    <source>
        <dbReference type="Pfam" id="PF12417"/>
    </source>
</evidence>
<name>A0A0C3FLM0_PILCF</name>
<organism evidence="2 3">
    <name type="scientific">Piloderma croceum (strain F 1598)</name>
    <dbReference type="NCBI Taxonomy" id="765440"/>
    <lineage>
        <taxon>Eukaryota</taxon>
        <taxon>Fungi</taxon>
        <taxon>Dikarya</taxon>
        <taxon>Basidiomycota</taxon>
        <taxon>Agaricomycotina</taxon>
        <taxon>Agaricomycetes</taxon>
        <taxon>Agaricomycetidae</taxon>
        <taxon>Atheliales</taxon>
        <taxon>Atheliaceae</taxon>
        <taxon>Piloderma</taxon>
    </lineage>
</organism>
<dbReference type="InParanoid" id="A0A0C3FLM0"/>
<sequence length="316" mass="35970">MTNTRDLDVTLECRLLTIGRGSFASVSVLTGHPIAFKHVILPERSQELQREFDILRSMHDSCTNTDSVFAIPRPFAFYDPSVPASFVAPPRSSHSTSHPRRPLRPHKLFYPPSSSVAARLPSLCRIYFGKVISQVGKDERPNRFLNSANFPLDVNRYRMIKELDHADDCGYPDVQEIVFGMGEMLGRLHWRAGYDARDVEFVMGGASFSGVALFVIDFNQMRTWKRTKEEIPTLVEAFFINDPYYPRPDPNDPLYVQFKTGYLTVYPQDVTDLGEAFCIPLKLNNSDDIVFQVLADNRMALGPHPVSFLLGRFEDR</sequence>
<dbReference type="EMBL" id="KN833004">
    <property type="protein sequence ID" value="KIM80416.1"/>
    <property type="molecule type" value="Genomic_DNA"/>
</dbReference>
<dbReference type="Pfam" id="PF12417">
    <property type="entry name" value="DUF3669"/>
    <property type="match status" value="1"/>
</dbReference>
<feature type="domain" description="DUF3669" evidence="1">
    <location>
        <begin position="213"/>
        <end position="263"/>
    </location>
</feature>
<reference evidence="3" key="2">
    <citation type="submission" date="2015-01" db="EMBL/GenBank/DDBJ databases">
        <title>Evolutionary Origins and Diversification of the Mycorrhizal Mutualists.</title>
        <authorList>
            <consortium name="DOE Joint Genome Institute"/>
            <consortium name="Mycorrhizal Genomics Consortium"/>
            <person name="Kohler A."/>
            <person name="Kuo A."/>
            <person name="Nagy L.G."/>
            <person name="Floudas D."/>
            <person name="Copeland A."/>
            <person name="Barry K.W."/>
            <person name="Cichocki N."/>
            <person name="Veneault-Fourrey C."/>
            <person name="LaButti K."/>
            <person name="Lindquist E.A."/>
            <person name="Lipzen A."/>
            <person name="Lundell T."/>
            <person name="Morin E."/>
            <person name="Murat C."/>
            <person name="Riley R."/>
            <person name="Ohm R."/>
            <person name="Sun H."/>
            <person name="Tunlid A."/>
            <person name="Henrissat B."/>
            <person name="Grigoriev I.V."/>
            <person name="Hibbett D.S."/>
            <person name="Martin F."/>
        </authorList>
    </citation>
    <scope>NUCLEOTIDE SEQUENCE [LARGE SCALE GENOMIC DNA]</scope>
    <source>
        <strain evidence="3">F 1598</strain>
    </source>
</reference>
<dbReference type="OrthoDB" id="2993351at2759"/>
<dbReference type="InterPro" id="IPR022137">
    <property type="entry name" value="Znf_prot_DUF3669"/>
</dbReference>
<dbReference type="PANTHER" id="PTHR40780:SF2">
    <property type="entry name" value="DUF3669 DOMAIN-CONTAINING PROTEIN"/>
    <property type="match status" value="1"/>
</dbReference>
<evidence type="ECO:0000313" key="2">
    <source>
        <dbReference type="EMBL" id="KIM80416.1"/>
    </source>
</evidence>
<reference evidence="2 3" key="1">
    <citation type="submission" date="2014-04" db="EMBL/GenBank/DDBJ databases">
        <authorList>
            <consortium name="DOE Joint Genome Institute"/>
            <person name="Kuo A."/>
            <person name="Tarkka M."/>
            <person name="Buscot F."/>
            <person name="Kohler A."/>
            <person name="Nagy L.G."/>
            <person name="Floudas D."/>
            <person name="Copeland A."/>
            <person name="Barry K.W."/>
            <person name="Cichocki N."/>
            <person name="Veneault-Fourrey C."/>
            <person name="LaButti K."/>
            <person name="Lindquist E.A."/>
            <person name="Lipzen A."/>
            <person name="Lundell T."/>
            <person name="Morin E."/>
            <person name="Murat C."/>
            <person name="Sun H."/>
            <person name="Tunlid A."/>
            <person name="Henrissat B."/>
            <person name="Grigoriev I.V."/>
            <person name="Hibbett D.S."/>
            <person name="Martin F."/>
            <person name="Nordberg H.P."/>
            <person name="Cantor M.N."/>
            <person name="Hua S.X."/>
        </authorList>
    </citation>
    <scope>NUCLEOTIDE SEQUENCE [LARGE SCALE GENOMIC DNA]</scope>
    <source>
        <strain evidence="2 3">F 1598</strain>
    </source>
</reference>
<gene>
    <name evidence="2" type="ORF">PILCRDRAFT_789700</name>
</gene>
<keyword evidence="3" id="KW-1185">Reference proteome</keyword>
<dbReference type="AlphaFoldDB" id="A0A0C3FLM0"/>
<evidence type="ECO:0000313" key="3">
    <source>
        <dbReference type="Proteomes" id="UP000054166"/>
    </source>
</evidence>
<accession>A0A0C3FLM0</accession>
<dbReference type="PANTHER" id="PTHR40780">
    <property type="entry name" value="DUF3669 DOMAIN-CONTAINING PROTEIN"/>
    <property type="match status" value="1"/>
</dbReference>
<dbReference type="Proteomes" id="UP000054166">
    <property type="component" value="Unassembled WGS sequence"/>
</dbReference>
<proteinExistence type="predicted"/>
<protein>
    <recommendedName>
        <fullName evidence="1">DUF3669 domain-containing protein</fullName>
    </recommendedName>
</protein>
<dbReference type="HOGENOM" id="CLU_075591_0_0_1"/>